<accession>A0A7C9A6E6</accession>
<feature type="region of interest" description="Disordered" evidence="1">
    <location>
        <begin position="51"/>
        <end position="84"/>
    </location>
</feature>
<evidence type="ECO:0000256" key="2">
    <source>
        <dbReference type="SAM" id="Phobius"/>
    </source>
</evidence>
<reference evidence="3" key="1">
    <citation type="journal article" date="2013" name="J. Plant Res.">
        <title>Effect of fungi and light on seed germination of three Opuntia species from semiarid lands of central Mexico.</title>
        <authorList>
            <person name="Delgado-Sanchez P."/>
            <person name="Jimenez-Bremont J.F."/>
            <person name="Guerrero-Gonzalez Mde L."/>
            <person name="Flores J."/>
        </authorList>
    </citation>
    <scope>NUCLEOTIDE SEQUENCE</scope>
    <source>
        <tissue evidence="3">Cladode</tissue>
    </source>
</reference>
<sequence length="140" mass="16761">MEHHTRCGACEITRKSRTIWHERTWSHAKRIRHWKGIRCRSIWEAINPHHARRKTSHPRHRPHPSTHRKVRGPHHPSTPSPAWNSKPRGLAKTLFFFLLTFFFLFLLFIVIKWNYVWISSSIFHIDSLCLFLLTFGFSST</sequence>
<dbReference type="AlphaFoldDB" id="A0A7C9A6E6"/>
<name>A0A7C9A6E6_OPUST</name>
<dbReference type="EMBL" id="GISG01208142">
    <property type="protein sequence ID" value="MBA4660539.1"/>
    <property type="molecule type" value="Transcribed_RNA"/>
</dbReference>
<evidence type="ECO:0000256" key="1">
    <source>
        <dbReference type="SAM" id="MobiDB-lite"/>
    </source>
</evidence>
<keyword evidence="2" id="KW-0472">Membrane</keyword>
<feature type="transmembrane region" description="Helical" evidence="2">
    <location>
        <begin position="117"/>
        <end position="137"/>
    </location>
</feature>
<keyword evidence="2" id="KW-1133">Transmembrane helix</keyword>
<feature type="transmembrane region" description="Helical" evidence="2">
    <location>
        <begin position="93"/>
        <end position="111"/>
    </location>
</feature>
<protein>
    <submittedName>
        <fullName evidence="3">Uncharacterized protein</fullName>
    </submittedName>
</protein>
<organism evidence="3">
    <name type="scientific">Opuntia streptacantha</name>
    <name type="common">Prickly pear cactus</name>
    <name type="synonym">Opuntia cardona</name>
    <dbReference type="NCBI Taxonomy" id="393608"/>
    <lineage>
        <taxon>Eukaryota</taxon>
        <taxon>Viridiplantae</taxon>
        <taxon>Streptophyta</taxon>
        <taxon>Embryophyta</taxon>
        <taxon>Tracheophyta</taxon>
        <taxon>Spermatophyta</taxon>
        <taxon>Magnoliopsida</taxon>
        <taxon>eudicotyledons</taxon>
        <taxon>Gunneridae</taxon>
        <taxon>Pentapetalae</taxon>
        <taxon>Caryophyllales</taxon>
        <taxon>Cactineae</taxon>
        <taxon>Cactaceae</taxon>
        <taxon>Opuntioideae</taxon>
        <taxon>Opuntia</taxon>
    </lineage>
</organism>
<reference evidence="3" key="2">
    <citation type="submission" date="2020-07" db="EMBL/GenBank/DDBJ databases">
        <authorList>
            <person name="Vera ALvarez R."/>
            <person name="Arias-Moreno D.M."/>
            <person name="Jimenez-Jacinto V."/>
            <person name="Jimenez-Bremont J.F."/>
            <person name="Swaminathan K."/>
            <person name="Moose S.P."/>
            <person name="Guerrero-Gonzalez M.L."/>
            <person name="Marino-Ramirez L."/>
            <person name="Landsman D."/>
            <person name="Rodriguez-Kessler M."/>
            <person name="Delgado-Sanchez P."/>
        </authorList>
    </citation>
    <scope>NUCLEOTIDE SEQUENCE</scope>
    <source>
        <tissue evidence="3">Cladode</tissue>
    </source>
</reference>
<feature type="compositionally biased region" description="Basic residues" evidence="1">
    <location>
        <begin position="51"/>
        <end position="74"/>
    </location>
</feature>
<evidence type="ECO:0000313" key="3">
    <source>
        <dbReference type="EMBL" id="MBA4660539.1"/>
    </source>
</evidence>
<keyword evidence="2" id="KW-0812">Transmembrane</keyword>
<proteinExistence type="predicted"/>